<proteinExistence type="inferred from homology"/>
<dbReference type="PIRSF" id="PIRSF005052">
    <property type="entry name" value="P-loopkin"/>
    <property type="match status" value="1"/>
</dbReference>
<organism evidence="6">
    <name type="scientific">hydrothermal vent metagenome</name>
    <dbReference type="NCBI Taxonomy" id="652676"/>
    <lineage>
        <taxon>unclassified sequences</taxon>
        <taxon>metagenomes</taxon>
        <taxon>ecological metagenomes</taxon>
    </lineage>
</organism>
<evidence type="ECO:0000313" key="6">
    <source>
        <dbReference type="EMBL" id="VAV86419.1"/>
    </source>
</evidence>
<protein>
    <submittedName>
        <fullName evidence="6">RNase adapter protein RapZ</fullName>
    </submittedName>
</protein>
<dbReference type="HAMAP" id="MF_00636">
    <property type="entry name" value="RapZ_like"/>
    <property type="match status" value="1"/>
</dbReference>
<dbReference type="Pfam" id="PF03668">
    <property type="entry name" value="RapZ-like_N"/>
    <property type="match status" value="1"/>
</dbReference>
<dbReference type="GO" id="GO:0005525">
    <property type="term" value="F:GTP binding"/>
    <property type="evidence" value="ECO:0007669"/>
    <property type="project" value="UniProtKB-KW"/>
</dbReference>
<name>A0A3B0R243_9ZZZZ</name>
<dbReference type="InterPro" id="IPR053931">
    <property type="entry name" value="RapZ_C"/>
</dbReference>
<dbReference type="SUPFAM" id="SSF52540">
    <property type="entry name" value="P-loop containing nucleoside triphosphate hydrolases"/>
    <property type="match status" value="1"/>
</dbReference>
<sequence>MNEIKTNTPPGKTLELYLITGLSGAGKSSALKILEDLNYEAIDNLPVSLLPNVVDMALSDMQSDVLPALAIGIDVRTRNFQADMVLENLTELRARPYISLKIIYFDSSNEVLARRFTETRRKHPLDQDSQIMDCIARERKLMSIVRDEADFIYDTSGMDIQELRQTLTHQFEREHGGDMSIMVSSFAYPRGLPRDADLVFDVRFLRNPHYVESLKSLTGMDPEIQDYVSGDERFAEFCAHITDLIFFALPEYKEEGKSYLKIAFGCTGGRHRSVFIAEKIAQMLNERGFAANVGHRELPIKKNLAQE</sequence>
<evidence type="ECO:0000259" key="5">
    <source>
        <dbReference type="Pfam" id="PF22740"/>
    </source>
</evidence>
<evidence type="ECO:0000256" key="1">
    <source>
        <dbReference type="ARBA" id="ARBA00022741"/>
    </source>
</evidence>
<dbReference type="InterPro" id="IPR005337">
    <property type="entry name" value="RapZ-like"/>
</dbReference>
<keyword evidence="1" id="KW-0547">Nucleotide-binding</keyword>
<keyword evidence="3" id="KW-0342">GTP-binding</keyword>
<feature type="domain" description="RapZ C-terminal" evidence="5">
    <location>
        <begin position="179"/>
        <end position="298"/>
    </location>
</feature>
<gene>
    <name evidence="6" type="ORF">MNBD_ALPHA02-540</name>
</gene>
<dbReference type="InterPro" id="IPR053930">
    <property type="entry name" value="RapZ-like_N"/>
</dbReference>
<dbReference type="Pfam" id="PF22740">
    <property type="entry name" value="PapZ_C"/>
    <property type="match status" value="1"/>
</dbReference>
<dbReference type="PANTHER" id="PTHR30448">
    <property type="entry name" value="RNASE ADAPTER PROTEIN RAPZ"/>
    <property type="match status" value="1"/>
</dbReference>
<accession>A0A3B0R243</accession>
<keyword evidence="2" id="KW-0067">ATP-binding</keyword>
<dbReference type="NCBIfam" id="NF003828">
    <property type="entry name" value="PRK05416.1"/>
    <property type="match status" value="1"/>
</dbReference>
<dbReference type="GO" id="GO:0005524">
    <property type="term" value="F:ATP binding"/>
    <property type="evidence" value="ECO:0007669"/>
    <property type="project" value="UniProtKB-KW"/>
</dbReference>
<dbReference type="EMBL" id="UOED01000004">
    <property type="protein sequence ID" value="VAV86419.1"/>
    <property type="molecule type" value="Genomic_DNA"/>
</dbReference>
<dbReference type="InterPro" id="IPR027417">
    <property type="entry name" value="P-loop_NTPase"/>
</dbReference>
<evidence type="ECO:0000256" key="3">
    <source>
        <dbReference type="ARBA" id="ARBA00023134"/>
    </source>
</evidence>
<dbReference type="Gene3D" id="3.40.50.300">
    <property type="entry name" value="P-loop containing nucleotide triphosphate hydrolases"/>
    <property type="match status" value="1"/>
</dbReference>
<dbReference type="AlphaFoldDB" id="A0A3B0R243"/>
<dbReference type="PANTHER" id="PTHR30448:SF0">
    <property type="entry name" value="RNASE ADAPTER PROTEIN RAPZ"/>
    <property type="match status" value="1"/>
</dbReference>
<reference evidence="6" key="1">
    <citation type="submission" date="2018-06" db="EMBL/GenBank/DDBJ databases">
        <authorList>
            <person name="Zhirakovskaya E."/>
        </authorList>
    </citation>
    <scope>NUCLEOTIDE SEQUENCE</scope>
</reference>
<evidence type="ECO:0000259" key="4">
    <source>
        <dbReference type="Pfam" id="PF03668"/>
    </source>
</evidence>
<evidence type="ECO:0000256" key="2">
    <source>
        <dbReference type="ARBA" id="ARBA00022840"/>
    </source>
</evidence>
<feature type="domain" description="RapZ-like N-terminal" evidence="4">
    <location>
        <begin position="15"/>
        <end position="172"/>
    </location>
</feature>